<reference evidence="2" key="1">
    <citation type="submission" date="2022-08" db="EMBL/GenBank/DDBJ databases">
        <title>Genomic Encyclopedia of Type Strains, Phase III (KMG-III): the genomes of soil and plant-associated and newly described type strains.</title>
        <authorList>
            <person name="Whitman W."/>
        </authorList>
    </citation>
    <scope>NUCLEOTIDE SEQUENCE</scope>
    <source>
        <strain evidence="2">HMT 1</strain>
    </source>
</reference>
<keyword evidence="1" id="KW-0732">Signal</keyword>
<comment type="caution">
    <text evidence="2">The sequence shown here is derived from an EMBL/GenBank/DDBJ whole genome shotgun (WGS) entry which is preliminary data.</text>
</comment>
<feature type="signal peptide" evidence="1">
    <location>
        <begin position="1"/>
        <end position="20"/>
    </location>
</feature>
<evidence type="ECO:0000313" key="2">
    <source>
        <dbReference type="EMBL" id="MCS3904244.1"/>
    </source>
</evidence>
<protein>
    <recommendedName>
        <fullName evidence="4">DUF2380 domain-containing protein</fullName>
    </recommendedName>
</protein>
<sequence>MLFRNIVIALGALFSPLAMATDVETVAVLDTELIIDNKPTPHSPDRPGEIERGRYMTEHIRKALDASDAYELVSLDAAREIVEDKASSVKYIHQCQPCVRKIGQALEVDYVATVWVQVVSNLIINFNFVLRDGETGEVVKTSFIDIRGNNNRSWRTGTNYLLKKHFNEYFDTVPEQALEDAMTVWPES</sequence>
<evidence type="ECO:0008006" key="4">
    <source>
        <dbReference type="Google" id="ProtNLM"/>
    </source>
</evidence>
<dbReference type="Proteomes" id="UP001204445">
    <property type="component" value="Unassembled WGS sequence"/>
</dbReference>
<dbReference type="AlphaFoldDB" id="A0AAE3HN81"/>
<evidence type="ECO:0000256" key="1">
    <source>
        <dbReference type="SAM" id="SignalP"/>
    </source>
</evidence>
<evidence type="ECO:0000313" key="3">
    <source>
        <dbReference type="Proteomes" id="UP001204445"/>
    </source>
</evidence>
<dbReference type="Pfam" id="PF11684">
    <property type="entry name" value="DUF3280"/>
    <property type="match status" value="1"/>
</dbReference>
<dbReference type="EMBL" id="JANUCT010000018">
    <property type="protein sequence ID" value="MCS3904244.1"/>
    <property type="molecule type" value="Genomic_DNA"/>
</dbReference>
<feature type="chain" id="PRO_5042008499" description="DUF2380 domain-containing protein" evidence="1">
    <location>
        <begin position="21"/>
        <end position="188"/>
    </location>
</feature>
<organism evidence="2 3">
    <name type="scientific">Methylohalomonas lacus</name>
    <dbReference type="NCBI Taxonomy" id="398773"/>
    <lineage>
        <taxon>Bacteria</taxon>
        <taxon>Pseudomonadati</taxon>
        <taxon>Pseudomonadota</taxon>
        <taxon>Gammaproteobacteria</taxon>
        <taxon>Methylohalomonadales</taxon>
        <taxon>Methylohalomonadaceae</taxon>
        <taxon>Methylohalomonas</taxon>
    </lineage>
</organism>
<dbReference type="InterPro" id="IPR021698">
    <property type="entry name" value="DUF3280"/>
</dbReference>
<accession>A0AAE3HN81</accession>
<dbReference type="RefSeq" id="WP_259056792.1">
    <property type="nucleotide sequence ID" value="NZ_JANUCT010000018.1"/>
</dbReference>
<gene>
    <name evidence="2" type="ORF">J2T55_002280</name>
</gene>
<name>A0AAE3HN81_9GAMM</name>
<proteinExistence type="predicted"/>
<keyword evidence="3" id="KW-1185">Reference proteome</keyword>